<sequence>MMEVSRPSSPPRSSERPASPCTRDPPPEYTEHGGQRIELPAQQGGSFPGMRAELSTHRENRQSGRAELPANQENSNGGRAIFIDYEEQPPPVGPKPPLSHFIQRFRSLLD</sequence>
<evidence type="ECO:0000313" key="3">
    <source>
        <dbReference type="Proteomes" id="UP001396898"/>
    </source>
</evidence>
<organism evidence="2 3">
    <name type="scientific">Apiospora marii</name>
    <dbReference type="NCBI Taxonomy" id="335849"/>
    <lineage>
        <taxon>Eukaryota</taxon>
        <taxon>Fungi</taxon>
        <taxon>Dikarya</taxon>
        <taxon>Ascomycota</taxon>
        <taxon>Pezizomycotina</taxon>
        <taxon>Sordariomycetes</taxon>
        <taxon>Xylariomycetidae</taxon>
        <taxon>Amphisphaeriales</taxon>
        <taxon>Apiosporaceae</taxon>
        <taxon>Apiospora</taxon>
    </lineage>
</organism>
<keyword evidence="3" id="KW-1185">Reference proteome</keyword>
<gene>
    <name evidence="2" type="ORF">PG991_005169</name>
</gene>
<evidence type="ECO:0000256" key="1">
    <source>
        <dbReference type="SAM" id="MobiDB-lite"/>
    </source>
</evidence>
<feature type="region of interest" description="Disordered" evidence="1">
    <location>
        <begin position="1"/>
        <end position="80"/>
    </location>
</feature>
<feature type="compositionally biased region" description="Basic and acidic residues" evidence="1">
    <location>
        <begin position="54"/>
        <end position="64"/>
    </location>
</feature>
<accession>A0ABR1S8J9</accession>
<reference evidence="2 3" key="1">
    <citation type="submission" date="2023-01" db="EMBL/GenBank/DDBJ databases">
        <title>Analysis of 21 Apiospora genomes using comparative genomics revels a genus with tremendous synthesis potential of carbohydrate active enzymes and secondary metabolites.</title>
        <authorList>
            <person name="Sorensen T."/>
        </authorList>
    </citation>
    <scope>NUCLEOTIDE SEQUENCE [LARGE SCALE GENOMIC DNA]</scope>
    <source>
        <strain evidence="2 3">CBS 20057</strain>
    </source>
</reference>
<proteinExistence type="predicted"/>
<dbReference type="EMBL" id="JAQQWI010000007">
    <property type="protein sequence ID" value="KAK8028113.1"/>
    <property type="molecule type" value="Genomic_DNA"/>
</dbReference>
<protein>
    <submittedName>
        <fullName evidence="2">Uncharacterized protein</fullName>
    </submittedName>
</protein>
<evidence type="ECO:0000313" key="2">
    <source>
        <dbReference type="EMBL" id="KAK8028113.1"/>
    </source>
</evidence>
<name>A0ABR1S8J9_9PEZI</name>
<dbReference type="Proteomes" id="UP001396898">
    <property type="component" value="Unassembled WGS sequence"/>
</dbReference>
<feature type="compositionally biased region" description="Basic and acidic residues" evidence="1">
    <location>
        <begin position="25"/>
        <end position="35"/>
    </location>
</feature>
<comment type="caution">
    <text evidence="2">The sequence shown here is derived from an EMBL/GenBank/DDBJ whole genome shotgun (WGS) entry which is preliminary data.</text>
</comment>